<protein>
    <submittedName>
        <fullName evidence="2">Uncharacterized protein</fullName>
    </submittedName>
</protein>
<organism evidence="2 3">
    <name type="scientific">Bradyrhizobium yuanmingense</name>
    <dbReference type="NCBI Taxonomy" id="108015"/>
    <lineage>
        <taxon>Bacteria</taxon>
        <taxon>Pseudomonadati</taxon>
        <taxon>Pseudomonadota</taxon>
        <taxon>Alphaproteobacteria</taxon>
        <taxon>Hyphomicrobiales</taxon>
        <taxon>Nitrobacteraceae</taxon>
        <taxon>Bradyrhizobium</taxon>
    </lineage>
</organism>
<dbReference type="AlphaFoldDB" id="A0A1C3WDE9"/>
<name>A0A1C3WDE9_9BRAD</name>
<proteinExistence type="predicted"/>
<evidence type="ECO:0000256" key="1">
    <source>
        <dbReference type="SAM" id="MobiDB-lite"/>
    </source>
</evidence>
<sequence length="64" mass="7336">MAKPTRYPLQSDEKHVQQIRKAIRESLEVLTLPRPDTFLGRKTHEPFPSEDDVGVQDGQRPKPA</sequence>
<reference evidence="2 3" key="1">
    <citation type="submission" date="2016-08" db="EMBL/GenBank/DDBJ databases">
        <authorList>
            <person name="Seilhamer J.J."/>
        </authorList>
    </citation>
    <scope>NUCLEOTIDE SEQUENCE [LARGE SCALE GENOMIC DNA]</scope>
    <source>
        <strain evidence="2 3">CCBAU 10071</strain>
    </source>
</reference>
<dbReference type="EMBL" id="FMAE01000005">
    <property type="protein sequence ID" value="SCB37971.1"/>
    <property type="molecule type" value="Genomic_DNA"/>
</dbReference>
<feature type="region of interest" description="Disordered" evidence="1">
    <location>
        <begin position="37"/>
        <end position="64"/>
    </location>
</feature>
<accession>A0A1C3WDE9</accession>
<evidence type="ECO:0000313" key="2">
    <source>
        <dbReference type="EMBL" id="SCB37971.1"/>
    </source>
</evidence>
<evidence type="ECO:0000313" key="3">
    <source>
        <dbReference type="Proteomes" id="UP000183174"/>
    </source>
</evidence>
<dbReference type="Proteomes" id="UP000183174">
    <property type="component" value="Unassembled WGS sequence"/>
</dbReference>
<gene>
    <name evidence="2" type="ORF">GA0061099_1005745</name>
</gene>
<dbReference type="RefSeq" id="WP_074448013.1">
    <property type="nucleotide sequence ID" value="NZ_FMAE01000005.1"/>
</dbReference>